<accession>A0A1T4K3B7</accession>
<sequence>MQEAYFSESNYVGNWAIIGYTAPGSGTATSGSTTNFDYAQGGTYDAGNTIATNPSGTEVWTATAKANLNDCAAGKSWGVQVTVSDGSKVSFATGMSDETNCLTLTPNFKNIGTGTYTASGS</sequence>
<dbReference type="AlphaFoldDB" id="A0A1T4K3B7"/>
<dbReference type="STRING" id="28122.SAMN02745108_00265"/>
<reference evidence="1 2" key="1">
    <citation type="submission" date="2017-02" db="EMBL/GenBank/DDBJ databases">
        <authorList>
            <person name="Peterson S.W."/>
        </authorList>
    </citation>
    <scope>NUCLEOTIDE SEQUENCE [LARGE SCALE GENOMIC DNA]</scope>
    <source>
        <strain evidence="1 2">ATCC 43854</strain>
    </source>
</reference>
<name>A0A1T4K3B7_9BACT</name>
<proteinExistence type="predicted"/>
<protein>
    <submittedName>
        <fullName evidence="1">Uncharacterized protein</fullName>
    </submittedName>
</protein>
<dbReference type="EMBL" id="FUWU01000003">
    <property type="protein sequence ID" value="SJZ36815.1"/>
    <property type="molecule type" value="Genomic_DNA"/>
</dbReference>
<evidence type="ECO:0000313" key="1">
    <source>
        <dbReference type="EMBL" id="SJZ36815.1"/>
    </source>
</evidence>
<dbReference type="Proteomes" id="UP000190449">
    <property type="component" value="Unassembled WGS sequence"/>
</dbReference>
<gene>
    <name evidence="1" type="ORF">SAMN02745108_00265</name>
</gene>
<organism evidence="1 2">
    <name type="scientific">Fibrobacter intestinalis</name>
    <dbReference type="NCBI Taxonomy" id="28122"/>
    <lineage>
        <taxon>Bacteria</taxon>
        <taxon>Pseudomonadati</taxon>
        <taxon>Fibrobacterota</taxon>
        <taxon>Fibrobacteria</taxon>
        <taxon>Fibrobacterales</taxon>
        <taxon>Fibrobacteraceae</taxon>
        <taxon>Fibrobacter</taxon>
    </lineage>
</organism>
<evidence type="ECO:0000313" key="2">
    <source>
        <dbReference type="Proteomes" id="UP000190449"/>
    </source>
</evidence>